<evidence type="ECO:0000256" key="4">
    <source>
        <dbReference type="ARBA" id="ARBA00022748"/>
    </source>
</evidence>
<dbReference type="Gene3D" id="3.40.30.10">
    <property type="entry name" value="Glutaredoxin"/>
    <property type="match status" value="1"/>
</dbReference>
<protein>
    <submittedName>
        <fullName evidence="10">DUF255 domain-containing protein</fullName>
    </submittedName>
</protein>
<dbReference type="EMBL" id="SACM01000004">
    <property type="protein sequence ID" value="RVT83833.1"/>
    <property type="molecule type" value="Genomic_DNA"/>
</dbReference>
<dbReference type="RefSeq" id="WP_127683797.1">
    <property type="nucleotide sequence ID" value="NZ_SACM01000004.1"/>
</dbReference>
<keyword evidence="11" id="KW-1185">Reference proteome</keyword>
<keyword evidence="8" id="KW-0732">Signal</keyword>
<feature type="transmembrane region" description="Helical" evidence="7">
    <location>
        <begin position="526"/>
        <end position="544"/>
    </location>
</feature>
<dbReference type="CDD" id="cd02953">
    <property type="entry name" value="DsbDgamma"/>
    <property type="match status" value="1"/>
</dbReference>
<feature type="transmembrane region" description="Helical" evidence="7">
    <location>
        <begin position="432"/>
        <end position="456"/>
    </location>
</feature>
<feature type="domain" description="Thioredoxin" evidence="9">
    <location>
        <begin position="561"/>
        <end position="706"/>
    </location>
</feature>
<feature type="transmembrane region" description="Helical" evidence="7">
    <location>
        <begin position="348"/>
        <end position="368"/>
    </location>
</feature>
<organism evidence="10 11">
    <name type="scientific">Inhella crocodyli</name>
    <dbReference type="NCBI Taxonomy" id="2499851"/>
    <lineage>
        <taxon>Bacteria</taxon>
        <taxon>Pseudomonadati</taxon>
        <taxon>Pseudomonadota</taxon>
        <taxon>Betaproteobacteria</taxon>
        <taxon>Burkholderiales</taxon>
        <taxon>Sphaerotilaceae</taxon>
        <taxon>Inhella</taxon>
    </lineage>
</organism>
<feature type="transmembrane region" description="Helical" evidence="7">
    <location>
        <begin position="388"/>
        <end position="411"/>
    </location>
</feature>
<feature type="chain" id="PRO_5018597896" evidence="8">
    <location>
        <begin position="25"/>
        <end position="707"/>
    </location>
</feature>
<dbReference type="Proteomes" id="UP000288587">
    <property type="component" value="Unassembled WGS sequence"/>
</dbReference>
<evidence type="ECO:0000256" key="1">
    <source>
        <dbReference type="ARBA" id="ARBA00004651"/>
    </source>
</evidence>
<reference evidence="10 11" key="1">
    <citation type="submission" date="2019-01" db="EMBL/GenBank/DDBJ databases">
        <authorList>
            <person name="Chen W.-M."/>
        </authorList>
    </citation>
    <scope>NUCLEOTIDE SEQUENCE [LARGE SCALE GENOMIC DNA]</scope>
    <source>
        <strain evidence="10 11">CCP-18</strain>
    </source>
</reference>
<evidence type="ECO:0000313" key="10">
    <source>
        <dbReference type="EMBL" id="RVT83833.1"/>
    </source>
</evidence>
<dbReference type="Pfam" id="PF02683">
    <property type="entry name" value="DsbD_TM"/>
    <property type="match status" value="1"/>
</dbReference>
<dbReference type="AlphaFoldDB" id="A0A3S2VD04"/>
<dbReference type="GO" id="GO:0045454">
    <property type="term" value="P:cell redox homeostasis"/>
    <property type="evidence" value="ECO:0007669"/>
    <property type="project" value="TreeGrafter"/>
</dbReference>
<dbReference type="InterPro" id="IPR035671">
    <property type="entry name" value="DsbD_gamma"/>
</dbReference>
<comment type="caution">
    <text evidence="10">The sequence shown here is derived from an EMBL/GenBank/DDBJ whole genome shotgun (WGS) entry which is preliminary data.</text>
</comment>
<gene>
    <name evidence="10" type="ORF">EOD73_14815</name>
</gene>
<evidence type="ECO:0000256" key="8">
    <source>
        <dbReference type="SAM" id="SignalP"/>
    </source>
</evidence>
<dbReference type="PROSITE" id="PS51352">
    <property type="entry name" value="THIOREDOXIN_2"/>
    <property type="match status" value="1"/>
</dbReference>
<dbReference type="Pfam" id="PF11412">
    <property type="entry name" value="DsbD_N"/>
    <property type="match status" value="1"/>
</dbReference>
<keyword evidence="2" id="KW-1003">Cell membrane</keyword>
<dbReference type="Pfam" id="PF13899">
    <property type="entry name" value="Thioredoxin_7"/>
    <property type="match status" value="1"/>
</dbReference>
<accession>A0A3S2VD04</accession>
<feature type="transmembrane region" description="Helical" evidence="7">
    <location>
        <begin position="304"/>
        <end position="328"/>
    </location>
</feature>
<evidence type="ECO:0000256" key="3">
    <source>
        <dbReference type="ARBA" id="ARBA00022692"/>
    </source>
</evidence>
<comment type="subcellular location">
    <subcellularLocation>
        <location evidence="1">Cell membrane</location>
        <topology evidence="1">Multi-pass membrane protein</topology>
    </subcellularLocation>
</comment>
<dbReference type="GO" id="GO:0017004">
    <property type="term" value="P:cytochrome complex assembly"/>
    <property type="evidence" value="ECO:0007669"/>
    <property type="project" value="UniProtKB-KW"/>
</dbReference>
<proteinExistence type="predicted"/>
<dbReference type="SUPFAM" id="SSF52833">
    <property type="entry name" value="Thioredoxin-like"/>
    <property type="match status" value="1"/>
</dbReference>
<feature type="transmembrane region" description="Helical" evidence="7">
    <location>
        <begin position="501"/>
        <end position="520"/>
    </location>
</feature>
<dbReference type="InterPro" id="IPR028250">
    <property type="entry name" value="DsbDN"/>
</dbReference>
<sequence>MTFHAFTRWALALVLLGASALAPAQEQSAPVKSLQAAARLLAHAPEGVAPGKTLWLGLEIEHAPHWHTYWKNPGDSGLPTTLNWTLPAGLTAGEIQWPAPKKLPLGPMVNYGFEGTLLLPVAVSLPATLPAGPLKIDLQAQWLVCKDVCIPEEGQFSITLPAGTPLTAHAAAFAAAQAAQPLTSPSIKAEARVSGATLVVRAEGLPAAWRGREVAYFAADAGVIDHAQREQAEWAGEVLTLKVPLSPNRSESPTAMQAVLTQGPEAVALPVTLVGGWAAASSAPAGPEAPPVEPWQPPAPSTGLGLALVLAFLGGLLLNLMPCVFPVLSLKAFSLVQEEAGQRRIGAIAYTVGVVLSFVALAGLLLALRAGGEQIGWGFQLQTPWVVAALAALFTLIALNLFGVFEVALALPGHVAGWRAERPWLDQAATGVLSVAIASPCTAPFMGAALGAALALPAWQALAVFASLGLGMAAPYALIAFVPALARLLPRPGAWMARVRTLLAFPMLATVLWLVWVLGVQTGIDGAVALLVLLLAVAYAVWAWTQGGWGWRLSGAVVLGAAGLWAAPSFHQPDGAPGVSNAAPKAQAAGWQSWSPEAQAQALAEGKPVFVDFTAAWCISCQYNKRNALADAAVVADFAQRGVVLMRADWTLRDATITAELRRLGRSGVPVYALYKPGATSSDPPVLLPEILSASGVREALAATLNP</sequence>
<dbReference type="InterPro" id="IPR003834">
    <property type="entry name" value="Cyt_c_assmbl_TM_dom"/>
</dbReference>
<evidence type="ECO:0000256" key="6">
    <source>
        <dbReference type="ARBA" id="ARBA00023136"/>
    </source>
</evidence>
<dbReference type="InterPro" id="IPR036249">
    <property type="entry name" value="Thioredoxin-like_sf"/>
</dbReference>
<evidence type="ECO:0000259" key="9">
    <source>
        <dbReference type="PROSITE" id="PS51352"/>
    </source>
</evidence>
<keyword evidence="5 7" id="KW-1133">Transmembrane helix</keyword>
<evidence type="ECO:0000256" key="5">
    <source>
        <dbReference type="ARBA" id="ARBA00022989"/>
    </source>
</evidence>
<name>A0A3S2VD04_9BURK</name>
<dbReference type="PANTHER" id="PTHR32234:SF3">
    <property type="entry name" value="SUPPRESSION OF COPPER SENSITIVITY PROTEIN"/>
    <property type="match status" value="1"/>
</dbReference>
<keyword evidence="4" id="KW-0201">Cytochrome c-type biogenesis</keyword>
<feature type="signal peptide" evidence="8">
    <location>
        <begin position="1"/>
        <end position="24"/>
    </location>
</feature>
<dbReference type="PANTHER" id="PTHR32234">
    <property type="entry name" value="THIOL:DISULFIDE INTERCHANGE PROTEIN DSBD"/>
    <property type="match status" value="1"/>
</dbReference>
<keyword evidence="3 7" id="KW-0812">Transmembrane</keyword>
<evidence type="ECO:0000313" key="11">
    <source>
        <dbReference type="Proteomes" id="UP000288587"/>
    </source>
</evidence>
<dbReference type="GO" id="GO:0015035">
    <property type="term" value="F:protein-disulfide reductase activity"/>
    <property type="evidence" value="ECO:0007669"/>
    <property type="project" value="TreeGrafter"/>
</dbReference>
<dbReference type="InterPro" id="IPR013766">
    <property type="entry name" value="Thioredoxin_domain"/>
</dbReference>
<evidence type="ECO:0000256" key="7">
    <source>
        <dbReference type="SAM" id="Phobius"/>
    </source>
</evidence>
<dbReference type="GO" id="GO:0005886">
    <property type="term" value="C:plasma membrane"/>
    <property type="evidence" value="ECO:0007669"/>
    <property type="project" value="UniProtKB-SubCell"/>
</dbReference>
<keyword evidence="6 7" id="KW-0472">Membrane</keyword>
<feature type="transmembrane region" description="Helical" evidence="7">
    <location>
        <begin position="462"/>
        <end position="489"/>
    </location>
</feature>
<evidence type="ECO:0000256" key="2">
    <source>
        <dbReference type="ARBA" id="ARBA00022475"/>
    </source>
</evidence>
<dbReference type="OrthoDB" id="9811036at2"/>